<evidence type="ECO:0000259" key="5">
    <source>
        <dbReference type="SMART" id="SM00228"/>
    </source>
</evidence>
<evidence type="ECO:0000256" key="3">
    <source>
        <dbReference type="ARBA" id="ARBA00022801"/>
    </source>
</evidence>
<gene>
    <name evidence="6" type="ORF">GCM10023353_16540</name>
</gene>
<dbReference type="Proteomes" id="UP001500839">
    <property type="component" value="Unassembled WGS sequence"/>
</dbReference>
<reference evidence="7" key="1">
    <citation type="journal article" date="2019" name="Int. J. Syst. Evol. Microbiol.">
        <title>The Global Catalogue of Microorganisms (GCM) 10K type strain sequencing project: providing services to taxonomists for standard genome sequencing and annotation.</title>
        <authorList>
            <consortium name="The Broad Institute Genomics Platform"/>
            <consortium name="The Broad Institute Genome Sequencing Center for Infectious Disease"/>
            <person name="Wu L."/>
            <person name="Ma J."/>
        </authorList>
    </citation>
    <scope>NUCLEOTIDE SEQUENCE [LARGE SCALE GENOMIC DNA]</scope>
    <source>
        <strain evidence="7">JCM 18542</strain>
    </source>
</reference>
<dbReference type="PANTHER" id="PTHR43343">
    <property type="entry name" value="PEPTIDASE S12"/>
    <property type="match status" value="1"/>
</dbReference>
<dbReference type="SMART" id="SM00228">
    <property type="entry name" value="PDZ"/>
    <property type="match status" value="1"/>
</dbReference>
<dbReference type="InterPro" id="IPR036034">
    <property type="entry name" value="PDZ_sf"/>
</dbReference>
<comment type="similarity">
    <text evidence="1">Belongs to the peptidase S1C family.</text>
</comment>
<keyword evidence="7" id="KW-1185">Reference proteome</keyword>
<dbReference type="Pfam" id="PF13180">
    <property type="entry name" value="PDZ_2"/>
    <property type="match status" value="1"/>
</dbReference>
<evidence type="ECO:0000256" key="2">
    <source>
        <dbReference type="ARBA" id="ARBA00022670"/>
    </source>
</evidence>
<dbReference type="InterPro" id="IPR001940">
    <property type="entry name" value="Peptidase_S1C"/>
</dbReference>
<evidence type="ECO:0000313" key="6">
    <source>
        <dbReference type="EMBL" id="GAA4812440.1"/>
    </source>
</evidence>
<accession>A0ABP9CKL3</accession>
<dbReference type="Gene3D" id="2.40.10.10">
    <property type="entry name" value="Trypsin-like serine proteases"/>
    <property type="match status" value="2"/>
</dbReference>
<protein>
    <submittedName>
        <fullName evidence="6">Trypsin-like peptidase domain-containing protein</fullName>
    </submittedName>
</protein>
<dbReference type="InterPro" id="IPR001478">
    <property type="entry name" value="PDZ"/>
</dbReference>
<proteinExistence type="inferred from homology"/>
<dbReference type="RefSeq" id="WP_345602228.1">
    <property type="nucleotide sequence ID" value="NZ_BAABKQ010000001.1"/>
</dbReference>
<organism evidence="6 7">
    <name type="scientific">Tomitella cavernea</name>
    <dbReference type="NCBI Taxonomy" id="1387982"/>
    <lineage>
        <taxon>Bacteria</taxon>
        <taxon>Bacillati</taxon>
        <taxon>Actinomycetota</taxon>
        <taxon>Actinomycetes</taxon>
        <taxon>Mycobacteriales</taxon>
        <taxon>Tomitella</taxon>
    </lineage>
</organism>
<dbReference type="PRINTS" id="PR00834">
    <property type="entry name" value="PROTEASES2C"/>
</dbReference>
<dbReference type="SUPFAM" id="SSF50156">
    <property type="entry name" value="PDZ domain-like"/>
    <property type="match status" value="1"/>
</dbReference>
<evidence type="ECO:0000256" key="4">
    <source>
        <dbReference type="SAM" id="MobiDB-lite"/>
    </source>
</evidence>
<evidence type="ECO:0000256" key="1">
    <source>
        <dbReference type="ARBA" id="ARBA00010541"/>
    </source>
</evidence>
<dbReference type="Pfam" id="PF13365">
    <property type="entry name" value="Trypsin_2"/>
    <property type="match status" value="1"/>
</dbReference>
<name>A0ABP9CKL3_9ACTN</name>
<dbReference type="InterPro" id="IPR043504">
    <property type="entry name" value="Peptidase_S1_PA_chymotrypsin"/>
</dbReference>
<feature type="compositionally biased region" description="Low complexity" evidence="4">
    <location>
        <begin position="113"/>
        <end position="124"/>
    </location>
</feature>
<feature type="region of interest" description="Disordered" evidence="4">
    <location>
        <begin position="1"/>
        <end position="158"/>
    </location>
</feature>
<feature type="domain" description="PDZ" evidence="5">
    <location>
        <begin position="441"/>
        <end position="515"/>
    </location>
</feature>
<dbReference type="EMBL" id="BAABKQ010000001">
    <property type="protein sequence ID" value="GAA4812440.1"/>
    <property type="molecule type" value="Genomic_DNA"/>
</dbReference>
<keyword evidence="3" id="KW-0378">Hydrolase</keyword>
<sequence>MNSESEGNSAPGPDDDVRTGEEAQAGNASRAGRSGAGPTGFDVPAGGRLRPSPLHKPEVGAEQQQAFSRPDGAAALGAPPRSDGAPRTSARPVDPVLAEAYGRPPGEHDGVQRDPAAAAGADTPRTPRRRADPWRDPASAAHAETPSPGDGGTPKAPAGRLGVRDVLFGGRVAPRALAVVGVIALTIGVLGGLIGRYTAEVSSSLTSSSVQLVQPEGESADPPANRTVAIASAVVPSVVSIQVTSPQSVGSGSGVVIDGGGYIVTNNHVISKAATEPDNTELQVVFSDGQSVPARIVGRDTKTDLAVVKVDDVDDLTVARLGDSDMLQVGADVVAVGSPLGLNRTVTEGIVSALDRPVPLSGDGTDTDAVIDAIQTDAAINPGNSGGPLVDVEGKVIGINTAIRTLGADSSGSIGLGFAIPVNTVASVAQELIRNGVMHHPEIGVNARTVSNDRVTGAEVANVQADSPAQKAGILEGDVIVKVGDRTIAGSDELTVAVHELTIGKPATVTLVRDGHSVTVDVTPQSD</sequence>
<keyword evidence="2" id="KW-0645">Protease</keyword>
<dbReference type="PANTHER" id="PTHR43343:SF3">
    <property type="entry name" value="PROTEASE DO-LIKE 8, CHLOROPLASTIC"/>
    <property type="match status" value="1"/>
</dbReference>
<dbReference type="InterPro" id="IPR009003">
    <property type="entry name" value="Peptidase_S1_PA"/>
</dbReference>
<comment type="caution">
    <text evidence="6">The sequence shown here is derived from an EMBL/GenBank/DDBJ whole genome shotgun (WGS) entry which is preliminary data.</text>
</comment>
<dbReference type="SUPFAM" id="SSF50494">
    <property type="entry name" value="Trypsin-like serine proteases"/>
    <property type="match status" value="1"/>
</dbReference>
<dbReference type="Gene3D" id="2.30.42.10">
    <property type="match status" value="1"/>
</dbReference>
<dbReference type="InterPro" id="IPR051201">
    <property type="entry name" value="Chloro_Bact_Ser_Proteases"/>
</dbReference>
<evidence type="ECO:0000313" key="7">
    <source>
        <dbReference type="Proteomes" id="UP001500839"/>
    </source>
</evidence>